<dbReference type="RefSeq" id="WP_379487501.1">
    <property type="nucleotide sequence ID" value="NZ_JBHLWK010000013.1"/>
</dbReference>
<gene>
    <name evidence="1" type="ORF">ACFFJC_10690</name>
</gene>
<accession>A0ABV6CX54</accession>
<evidence type="ECO:0000313" key="1">
    <source>
        <dbReference type="EMBL" id="MFC0204740.1"/>
    </source>
</evidence>
<comment type="caution">
    <text evidence="1">The sequence shown here is derived from an EMBL/GenBank/DDBJ whole genome shotgun (WGS) entry which is preliminary data.</text>
</comment>
<sequence length="43" mass="4498">MFASVTLSAPKGKRLKAEREDGNEYFIAEEASAALASGVALTP</sequence>
<name>A0ABV6CX54_9SPHN</name>
<organism evidence="1 2">
    <name type="scientific">Novosphingobium soli</name>
    <dbReference type="NCBI Taxonomy" id="574956"/>
    <lineage>
        <taxon>Bacteria</taxon>
        <taxon>Pseudomonadati</taxon>
        <taxon>Pseudomonadota</taxon>
        <taxon>Alphaproteobacteria</taxon>
        <taxon>Sphingomonadales</taxon>
        <taxon>Sphingomonadaceae</taxon>
        <taxon>Novosphingobium</taxon>
    </lineage>
</organism>
<evidence type="ECO:0000313" key="2">
    <source>
        <dbReference type="Proteomes" id="UP001589798"/>
    </source>
</evidence>
<proteinExistence type="predicted"/>
<dbReference type="Proteomes" id="UP001589798">
    <property type="component" value="Unassembled WGS sequence"/>
</dbReference>
<keyword evidence="2" id="KW-1185">Reference proteome</keyword>
<reference evidence="1 2" key="1">
    <citation type="submission" date="2024-09" db="EMBL/GenBank/DDBJ databases">
        <authorList>
            <person name="Sun Q."/>
            <person name="Mori K."/>
        </authorList>
    </citation>
    <scope>NUCLEOTIDE SEQUENCE [LARGE SCALE GENOMIC DNA]</scope>
    <source>
        <strain evidence="1 2">CCM 7706</strain>
    </source>
</reference>
<dbReference type="EMBL" id="JBHLWK010000013">
    <property type="protein sequence ID" value="MFC0204740.1"/>
    <property type="molecule type" value="Genomic_DNA"/>
</dbReference>
<protein>
    <submittedName>
        <fullName evidence="1">Uncharacterized protein</fullName>
    </submittedName>
</protein>